<proteinExistence type="predicted"/>
<comment type="caution">
    <text evidence="2">The sequence shown here is derived from an EMBL/GenBank/DDBJ whole genome shotgun (WGS) entry which is preliminary data.</text>
</comment>
<dbReference type="EMBL" id="ACGJ01002492">
    <property type="protein sequence ID" value="EES99747.1"/>
    <property type="molecule type" value="Genomic_DNA"/>
</dbReference>
<accession>C6LW59</accession>
<sequence length="396" mass="44087">MNIPADPQIARKTKRYYDHQPSMKRTNILRIILLLSSLVIGGVVVFLIVYFVTRKPQAIPPPSGQTISDELFSDYLQAEKAIYAWSHTSKSKLDGQPAYSSLLSNSNNAFDYLLNFTNRHTIKTIYLYGGCAQWDSDTWAKGTLPFASSLENAIRKAKLKGYTINLVAYLNDDANNMTNYASIKGLSTAIIAMNKNLDSQGIDSVSLKINPTQPEAYAYSLEAYLLAKSLLQPAGISLEGTALPEESLAQWTFRPELYINLGITSTILEIMNDGGTLTYASVLSTLVDTVNVVTTTTSEYTLIEQWDKFLKLFKEVRPYFDVSVTPLKESVATDPASFLRNLPQLVTLCKTYESVGHSCGTPSLSSYLDYHTGLYLLEPIDSDARYLADIYYNNGR</sequence>
<keyword evidence="1" id="KW-0812">Transmembrane</keyword>
<dbReference type="VEuPathDB" id="GiardiaDB:GL50581_3017"/>
<keyword evidence="1" id="KW-0472">Membrane</keyword>
<feature type="transmembrane region" description="Helical" evidence="1">
    <location>
        <begin position="31"/>
        <end position="52"/>
    </location>
</feature>
<dbReference type="Proteomes" id="UP000002488">
    <property type="component" value="Unassembled WGS sequence"/>
</dbReference>
<evidence type="ECO:0000313" key="2">
    <source>
        <dbReference type="EMBL" id="EES99747.1"/>
    </source>
</evidence>
<evidence type="ECO:0000256" key="1">
    <source>
        <dbReference type="SAM" id="Phobius"/>
    </source>
</evidence>
<dbReference type="OMA" id="YAWSHTS"/>
<dbReference type="AlphaFoldDB" id="C6LW59"/>
<dbReference type="OrthoDB" id="10251696at2759"/>
<organism evidence="2 3">
    <name type="scientific">Giardia intestinalis (strain ATCC 50581 / GS clone H7)</name>
    <name type="common">Giardia lamblia</name>
    <dbReference type="NCBI Taxonomy" id="598745"/>
    <lineage>
        <taxon>Eukaryota</taxon>
        <taxon>Metamonada</taxon>
        <taxon>Diplomonadida</taxon>
        <taxon>Hexamitidae</taxon>
        <taxon>Giardiinae</taxon>
        <taxon>Giardia</taxon>
    </lineage>
</organism>
<keyword evidence="1" id="KW-1133">Transmembrane helix</keyword>
<name>C6LW59_GIAIB</name>
<reference evidence="2 3" key="1">
    <citation type="journal article" date="2009" name="PLoS Pathog.">
        <title>Draft genome sequencing of giardia intestinalis assemblage B isolate GS: is human giardiasis caused by two different species?</title>
        <authorList>
            <person name="Franzen O."/>
            <person name="Jerlstrom-Hultqvist J."/>
            <person name="Castro E."/>
            <person name="Sherwood E."/>
            <person name="Ankarklev J."/>
            <person name="Reiner D.S."/>
            <person name="Palm D."/>
            <person name="Andersson J.O."/>
            <person name="Andersson B."/>
            <person name="Svard S.G."/>
        </authorList>
    </citation>
    <scope>NUCLEOTIDE SEQUENCE [LARGE SCALE GENOMIC DNA]</scope>
    <source>
        <strain evidence="3">ATCC 50581 / GS clone H7</strain>
    </source>
</reference>
<protein>
    <submittedName>
        <fullName evidence="2">Uncharacterized protein</fullName>
    </submittedName>
</protein>
<evidence type="ECO:0000313" key="3">
    <source>
        <dbReference type="Proteomes" id="UP000002488"/>
    </source>
</evidence>
<gene>
    <name evidence="2" type="ORF">GL50581_3017</name>
</gene>